<name>X6MXW8_RETFI</name>
<gene>
    <name evidence="4" type="ORF">RFI_19396</name>
</gene>
<dbReference type="InterPro" id="IPR016197">
    <property type="entry name" value="Chromo-like_dom_sf"/>
</dbReference>
<keyword evidence="5" id="KW-1185">Reference proteome</keyword>
<evidence type="ECO:0000256" key="2">
    <source>
        <dbReference type="SAM" id="Phobius"/>
    </source>
</evidence>
<dbReference type="InterPro" id="IPR023780">
    <property type="entry name" value="Chromo_domain"/>
</dbReference>
<evidence type="ECO:0000313" key="5">
    <source>
        <dbReference type="Proteomes" id="UP000023152"/>
    </source>
</evidence>
<comment type="caution">
    <text evidence="4">The sequence shown here is derived from an EMBL/GenBank/DDBJ whole genome shotgun (WGS) entry which is preliminary data.</text>
</comment>
<dbReference type="Proteomes" id="UP000023152">
    <property type="component" value="Unassembled WGS sequence"/>
</dbReference>
<dbReference type="AlphaFoldDB" id="X6MXW8"/>
<feature type="compositionally biased region" description="Acidic residues" evidence="1">
    <location>
        <begin position="164"/>
        <end position="175"/>
    </location>
</feature>
<feature type="domain" description="Chromo" evidence="3">
    <location>
        <begin position="183"/>
        <end position="217"/>
    </location>
</feature>
<accession>X6MXW8</accession>
<dbReference type="PROSITE" id="PS50013">
    <property type="entry name" value="CHROMO_2"/>
    <property type="match status" value="1"/>
</dbReference>
<feature type="compositionally biased region" description="Basic and acidic residues" evidence="1">
    <location>
        <begin position="148"/>
        <end position="163"/>
    </location>
</feature>
<sequence>MVLAMEEEYPEDFLCPMCGLEDVKVNFELLCDCWRFTHLKCPCYPNLTQTIPPQLLLAKNRGDVCAHLSDATAATIKATAKTETETNNKSANDNDMAWFCPLCREHNNNDMDILTKRRQISMKYHALFAGDKEEEEEEEEEEGEEEDKVIKKEHNNADNKTEGDDGDDGDDDDGDLNVQKSCFEVEKILDYSKENDQYLIKWKYYPSIANEWLPAESSFSSQIEAYWGEIKATNPHSRIPLPAKIKMLQFQERALQKKSLIINTEKLKLANGIFLSFNMQNERTQSQFIYVYTYIYIFIYIFILKEQNVEKQKRQFQMEKGMLKEIIGRQMAMMSILHPTFKADTPEYIQNLLGLSLSC</sequence>
<feature type="region of interest" description="Disordered" evidence="1">
    <location>
        <begin position="129"/>
        <end position="177"/>
    </location>
</feature>
<dbReference type="Gene3D" id="2.40.50.40">
    <property type="match status" value="1"/>
</dbReference>
<evidence type="ECO:0000313" key="4">
    <source>
        <dbReference type="EMBL" id="ETO17905.1"/>
    </source>
</evidence>
<dbReference type="SMART" id="SM00298">
    <property type="entry name" value="CHROMO"/>
    <property type="match status" value="1"/>
</dbReference>
<dbReference type="EMBL" id="ASPP01015784">
    <property type="protein sequence ID" value="ETO17905.1"/>
    <property type="molecule type" value="Genomic_DNA"/>
</dbReference>
<keyword evidence="2" id="KW-0812">Transmembrane</keyword>
<feature type="transmembrane region" description="Helical" evidence="2">
    <location>
        <begin position="287"/>
        <end position="304"/>
    </location>
</feature>
<proteinExistence type="predicted"/>
<dbReference type="SUPFAM" id="SSF54160">
    <property type="entry name" value="Chromo domain-like"/>
    <property type="match status" value="1"/>
</dbReference>
<evidence type="ECO:0000259" key="3">
    <source>
        <dbReference type="PROSITE" id="PS50013"/>
    </source>
</evidence>
<reference evidence="4 5" key="1">
    <citation type="journal article" date="2013" name="Curr. Biol.">
        <title>The Genome of the Foraminiferan Reticulomyxa filosa.</title>
        <authorList>
            <person name="Glockner G."/>
            <person name="Hulsmann N."/>
            <person name="Schleicher M."/>
            <person name="Noegel A.A."/>
            <person name="Eichinger L."/>
            <person name="Gallinger C."/>
            <person name="Pawlowski J."/>
            <person name="Sierra R."/>
            <person name="Euteneuer U."/>
            <person name="Pillet L."/>
            <person name="Moustafa A."/>
            <person name="Platzer M."/>
            <person name="Groth M."/>
            <person name="Szafranski K."/>
            <person name="Schliwa M."/>
        </authorList>
    </citation>
    <scope>NUCLEOTIDE SEQUENCE [LARGE SCALE GENOMIC DNA]</scope>
</reference>
<evidence type="ECO:0000256" key="1">
    <source>
        <dbReference type="SAM" id="MobiDB-lite"/>
    </source>
</evidence>
<dbReference type="InterPro" id="IPR000953">
    <property type="entry name" value="Chromo/chromo_shadow_dom"/>
</dbReference>
<keyword evidence="2" id="KW-1133">Transmembrane helix</keyword>
<dbReference type="OrthoDB" id="1918685at2759"/>
<organism evidence="4 5">
    <name type="scientific">Reticulomyxa filosa</name>
    <dbReference type="NCBI Taxonomy" id="46433"/>
    <lineage>
        <taxon>Eukaryota</taxon>
        <taxon>Sar</taxon>
        <taxon>Rhizaria</taxon>
        <taxon>Retaria</taxon>
        <taxon>Foraminifera</taxon>
        <taxon>Monothalamids</taxon>
        <taxon>Reticulomyxidae</taxon>
        <taxon>Reticulomyxa</taxon>
    </lineage>
</organism>
<dbReference type="Pfam" id="PF00385">
    <property type="entry name" value="Chromo"/>
    <property type="match status" value="1"/>
</dbReference>
<keyword evidence="2" id="KW-0472">Membrane</keyword>
<protein>
    <recommendedName>
        <fullName evidence="3">Chromo domain-containing protein</fullName>
    </recommendedName>
</protein>
<feature type="compositionally biased region" description="Acidic residues" evidence="1">
    <location>
        <begin position="132"/>
        <end position="147"/>
    </location>
</feature>